<name>X0VJA6_9ZZZZ</name>
<proteinExistence type="predicted"/>
<sequence length="153" mass="16619">DIDNITMSYHYNAGGNIDADPNFVDPGYWDTNETPSDLTDDIWVNGDYHLSPGSPCIDAGSNLGVDIDKVDLDGDGITNEPVPLDIDGYPRFTDDPNTPDSGVYFTPEFPIVDMGAYEYPGREPIEGDINGDGKVDFKDVAILANNWLAGTEP</sequence>
<dbReference type="EMBL" id="BARS01020780">
    <property type="protein sequence ID" value="GAG11292.1"/>
    <property type="molecule type" value="Genomic_DNA"/>
</dbReference>
<evidence type="ECO:0000313" key="1">
    <source>
        <dbReference type="EMBL" id="GAG11292.1"/>
    </source>
</evidence>
<comment type="caution">
    <text evidence="1">The sequence shown here is derived from an EMBL/GenBank/DDBJ whole genome shotgun (WGS) entry which is preliminary data.</text>
</comment>
<dbReference type="GO" id="GO:0000272">
    <property type="term" value="P:polysaccharide catabolic process"/>
    <property type="evidence" value="ECO:0007669"/>
    <property type="project" value="InterPro"/>
</dbReference>
<dbReference type="AlphaFoldDB" id="X0VJA6"/>
<protein>
    <recommendedName>
        <fullName evidence="2">Dockerin domain-containing protein</fullName>
    </recommendedName>
</protein>
<dbReference type="InterPro" id="IPR018247">
    <property type="entry name" value="EF_Hand_1_Ca_BS"/>
</dbReference>
<dbReference type="Gene3D" id="1.10.1330.10">
    <property type="entry name" value="Dockerin domain"/>
    <property type="match status" value="1"/>
</dbReference>
<accession>X0VJA6</accession>
<evidence type="ECO:0008006" key="2">
    <source>
        <dbReference type="Google" id="ProtNLM"/>
    </source>
</evidence>
<reference evidence="1" key="1">
    <citation type="journal article" date="2014" name="Front. Microbiol.">
        <title>High frequency of phylogenetically diverse reductive dehalogenase-homologous genes in deep subseafloor sedimentary metagenomes.</title>
        <authorList>
            <person name="Kawai M."/>
            <person name="Futagami T."/>
            <person name="Toyoda A."/>
            <person name="Takaki Y."/>
            <person name="Nishi S."/>
            <person name="Hori S."/>
            <person name="Arai W."/>
            <person name="Tsubouchi T."/>
            <person name="Morono Y."/>
            <person name="Uchiyama I."/>
            <person name="Ito T."/>
            <person name="Fujiyama A."/>
            <person name="Inagaki F."/>
            <person name="Takami H."/>
        </authorList>
    </citation>
    <scope>NUCLEOTIDE SEQUENCE</scope>
    <source>
        <strain evidence="1">Expedition CK06-06</strain>
    </source>
</reference>
<dbReference type="InterPro" id="IPR036439">
    <property type="entry name" value="Dockerin_dom_sf"/>
</dbReference>
<feature type="non-terminal residue" evidence="1">
    <location>
        <position position="1"/>
    </location>
</feature>
<organism evidence="1">
    <name type="scientific">marine sediment metagenome</name>
    <dbReference type="NCBI Taxonomy" id="412755"/>
    <lineage>
        <taxon>unclassified sequences</taxon>
        <taxon>metagenomes</taxon>
        <taxon>ecological metagenomes</taxon>
    </lineage>
</organism>
<gene>
    <name evidence="1" type="ORF">S01H1_33466</name>
</gene>
<dbReference type="PROSITE" id="PS00018">
    <property type="entry name" value="EF_HAND_1"/>
    <property type="match status" value="1"/>
</dbReference>